<evidence type="ECO:0000313" key="2">
    <source>
        <dbReference type="EMBL" id="KAK6544207.1"/>
    </source>
</evidence>
<feature type="compositionally biased region" description="Low complexity" evidence="1">
    <location>
        <begin position="1"/>
        <end position="19"/>
    </location>
</feature>
<comment type="caution">
    <text evidence="2">The sequence shown here is derived from an EMBL/GenBank/DDBJ whole genome shotgun (WGS) entry which is preliminary data.</text>
</comment>
<organism evidence="2 3">
    <name type="scientific">Orbilia ellipsospora</name>
    <dbReference type="NCBI Taxonomy" id="2528407"/>
    <lineage>
        <taxon>Eukaryota</taxon>
        <taxon>Fungi</taxon>
        <taxon>Dikarya</taxon>
        <taxon>Ascomycota</taxon>
        <taxon>Pezizomycotina</taxon>
        <taxon>Orbiliomycetes</taxon>
        <taxon>Orbiliales</taxon>
        <taxon>Orbiliaceae</taxon>
        <taxon>Orbilia</taxon>
    </lineage>
</organism>
<feature type="region of interest" description="Disordered" evidence="1">
    <location>
        <begin position="234"/>
        <end position="269"/>
    </location>
</feature>
<dbReference type="AlphaFoldDB" id="A0AAV9XTF5"/>
<evidence type="ECO:0000256" key="1">
    <source>
        <dbReference type="SAM" id="MobiDB-lite"/>
    </source>
</evidence>
<evidence type="ECO:0000313" key="3">
    <source>
        <dbReference type="Proteomes" id="UP001365542"/>
    </source>
</evidence>
<dbReference type="Proteomes" id="UP001365542">
    <property type="component" value="Unassembled WGS sequence"/>
</dbReference>
<name>A0AAV9XTF5_9PEZI</name>
<feature type="region of interest" description="Disordered" evidence="1">
    <location>
        <begin position="1"/>
        <end position="40"/>
    </location>
</feature>
<sequence length="269" mass="30215">MSAPQPRSNRPNRPSNSNPTTPVRPAHNQTQPNSRSSQALDITGARYMHLEDELNLRRLAHFATVWRVYLEDLQYSDAEDAIILYIDLASQYPEHSLDIYAYYGLALATGLLSASEYLERIDMSRLSPEDSARIYLLRSIAALDQKQYSVAQAHIGNALILEAQHHLGIQNDCYYLAALFHAHGGNFVEADFYKTILPQGFALKAELRDVLRRSLEVDRAWAVRFAIGREIPSREHMEKNPTSDISAQGSGTQLGQSSRGGRYSAPTNR</sequence>
<protein>
    <submittedName>
        <fullName evidence="2">Uncharacterized protein</fullName>
    </submittedName>
</protein>
<dbReference type="EMBL" id="JAVHJO010000001">
    <property type="protein sequence ID" value="KAK6544207.1"/>
    <property type="molecule type" value="Genomic_DNA"/>
</dbReference>
<feature type="compositionally biased region" description="Polar residues" evidence="1">
    <location>
        <begin position="242"/>
        <end position="269"/>
    </location>
</feature>
<keyword evidence="3" id="KW-1185">Reference proteome</keyword>
<proteinExistence type="predicted"/>
<accession>A0AAV9XTF5</accession>
<reference evidence="2 3" key="1">
    <citation type="submission" date="2019-10" db="EMBL/GenBank/DDBJ databases">
        <authorList>
            <person name="Palmer J.M."/>
        </authorList>
    </citation>
    <scope>NUCLEOTIDE SEQUENCE [LARGE SCALE GENOMIC DNA]</scope>
    <source>
        <strain evidence="2 3">TWF694</strain>
    </source>
</reference>
<gene>
    <name evidence="2" type="ORF">TWF694_000910</name>
</gene>
<feature type="compositionally biased region" description="Polar residues" evidence="1">
    <location>
        <begin position="27"/>
        <end position="40"/>
    </location>
</feature>